<accession>A0A939FMC8</accession>
<protein>
    <submittedName>
        <fullName evidence="1">Uncharacterized protein</fullName>
    </submittedName>
</protein>
<comment type="caution">
    <text evidence="1">The sequence shown here is derived from an EMBL/GenBank/DDBJ whole genome shotgun (WGS) entry which is preliminary data.</text>
</comment>
<organism evidence="1 2">
    <name type="scientific">Streptomyces triculaminicus</name>
    <dbReference type="NCBI Taxonomy" id="2816232"/>
    <lineage>
        <taxon>Bacteria</taxon>
        <taxon>Bacillati</taxon>
        <taxon>Actinomycetota</taxon>
        <taxon>Actinomycetes</taxon>
        <taxon>Kitasatosporales</taxon>
        <taxon>Streptomycetaceae</taxon>
        <taxon>Streptomyces</taxon>
    </lineage>
</organism>
<reference evidence="1" key="1">
    <citation type="submission" date="2021-03" db="EMBL/GenBank/DDBJ databases">
        <title>Streptomyces strains.</title>
        <authorList>
            <person name="Lund M.B."/>
            <person name="Toerring T."/>
        </authorList>
    </citation>
    <scope>NUCLEOTIDE SEQUENCE</scope>
    <source>
        <strain evidence="1">JCM 4242</strain>
    </source>
</reference>
<keyword evidence="2" id="KW-1185">Reference proteome</keyword>
<dbReference type="Proteomes" id="UP000664781">
    <property type="component" value="Unassembled WGS sequence"/>
</dbReference>
<sequence length="83" mass="9137">MDNTHRWHYALVPPGAVAHSTNGLEVLGRDTCLGIPPPHYWDGPGTYWLMAPPNSEDMLCDPTALRALLKPAELGRPGHQEEP</sequence>
<evidence type="ECO:0000313" key="2">
    <source>
        <dbReference type="Proteomes" id="UP000664781"/>
    </source>
</evidence>
<proteinExistence type="predicted"/>
<evidence type="ECO:0000313" key="1">
    <source>
        <dbReference type="EMBL" id="MBO0654218.1"/>
    </source>
</evidence>
<dbReference type="RefSeq" id="WP_207247528.1">
    <property type="nucleotide sequence ID" value="NZ_JAFMOF010000002.1"/>
</dbReference>
<gene>
    <name evidence="1" type="ORF">J1792_15995</name>
</gene>
<dbReference type="EMBL" id="JAFMOF010000002">
    <property type="protein sequence ID" value="MBO0654218.1"/>
    <property type="molecule type" value="Genomic_DNA"/>
</dbReference>
<name>A0A939FMC8_9ACTN</name>
<dbReference type="AlphaFoldDB" id="A0A939FMC8"/>